<dbReference type="InterPro" id="IPR045761">
    <property type="entry name" value="ODP_dom"/>
</dbReference>
<gene>
    <name evidence="2" type="ORF">HF682_06450</name>
</gene>
<accession>A0A847SBS3</accession>
<proteinExistence type="predicted"/>
<name>A0A847SBS3_9NEIS</name>
<evidence type="ECO:0000313" key="3">
    <source>
        <dbReference type="Proteomes" id="UP000587991"/>
    </source>
</evidence>
<dbReference type="Gene3D" id="3.60.15.10">
    <property type="entry name" value="Ribonuclease Z/Hydroxyacylglutathione hydrolase-like"/>
    <property type="match status" value="1"/>
</dbReference>
<dbReference type="SUPFAM" id="SSF56281">
    <property type="entry name" value="Metallo-hydrolase/oxidoreductase"/>
    <property type="match status" value="1"/>
</dbReference>
<sequence>MAIELYNDGEHACLMFADLVDDPNDHAVQANQFLIVDSGHGALIDPGGNMTYNALRMAMHARFPPNGLDYVLASHADPDIVASLNKWLVHTECKVMVSQVWARFVPHFCSIGSTDNRIIPIPDPGLHIRLGKSKILAVPAHFLHSEGNFQFYDPKAKILFSGDMGASMVDHDDAMQPVKDFDAHLRSMRGFHQRYMCGQKVTRYWADMVRELDLDWLVPQHGKPFKGKAMIHAFLDWISDLPCGIDLMTPNHYRLPAS</sequence>
<dbReference type="AlphaFoldDB" id="A0A847SBS3"/>
<dbReference type="InterPro" id="IPR001279">
    <property type="entry name" value="Metallo-B-lactamas"/>
</dbReference>
<comment type="caution">
    <text evidence="2">The sequence shown here is derived from an EMBL/GenBank/DDBJ whole genome shotgun (WGS) entry which is preliminary data.</text>
</comment>
<feature type="domain" description="Metallo-beta-lactamase" evidence="1">
    <location>
        <begin position="29"/>
        <end position="221"/>
    </location>
</feature>
<evidence type="ECO:0000313" key="2">
    <source>
        <dbReference type="EMBL" id="NLR74799.1"/>
    </source>
</evidence>
<dbReference type="PANTHER" id="PTHR43041:SF1">
    <property type="entry name" value="METALLO-BETA-LACTAMASE DOMAIN-CONTAINING PROTEIN"/>
    <property type="match status" value="1"/>
</dbReference>
<reference evidence="2 3" key="1">
    <citation type="submission" date="2020-04" db="EMBL/GenBank/DDBJ databases">
        <title>Draft genome of Leeia sp. IMCC25680.</title>
        <authorList>
            <person name="Song J."/>
            <person name="Cho J.-C."/>
        </authorList>
    </citation>
    <scope>NUCLEOTIDE SEQUENCE [LARGE SCALE GENOMIC DNA]</scope>
    <source>
        <strain evidence="2 3">IMCC25680</strain>
    </source>
</reference>
<protein>
    <submittedName>
        <fullName evidence="2">FprA family A-type flavoprotein</fullName>
    </submittedName>
</protein>
<dbReference type="Proteomes" id="UP000587991">
    <property type="component" value="Unassembled WGS sequence"/>
</dbReference>
<dbReference type="RefSeq" id="WP_168876384.1">
    <property type="nucleotide sequence ID" value="NZ_JABAIM010000001.1"/>
</dbReference>
<dbReference type="PANTHER" id="PTHR43041">
    <property type="entry name" value="HYDROLASE, METALLO-BETA-LACTAMASE SUPERFAMILY"/>
    <property type="match status" value="1"/>
</dbReference>
<dbReference type="InterPro" id="IPR036866">
    <property type="entry name" value="RibonucZ/Hydroxyglut_hydro"/>
</dbReference>
<organism evidence="2 3">
    <name type="scientific">Leeia aquatica</name>
    <dbReference type="NCBI Taxonomy" id="2725557"/>
    <lineage>
        <taxon>Bacteria</taxon>
        <taxon>Pseudomonadati</taxon>
        <taxon>Pseudomonadota</taxon>
        <taxon>Betaproteobacteria</taxon>
        <taxon>Neisseriales</taxon>
        <taxon>Leeiaceae</taxon>
        <taxon>Leeia</taxon>
    </lineage>
</organism>
<keyword evidence="3" id="KW-1185">Reference proteome</keyword>
<evidence type="ECO:0000259" key="1">
    <source>
        <dbReference type="SMART" id="SM00849"/>
    </source>
</evidence>
<dbReference type="SMART" id="SM00849">
    <property type="entry name" value="Lactamase_B"/>
    <property type="match status" value="1"/>
</dbReference>
<dbReference type="EMBL" id="JABAIM010000001">
    <property type="protein sequence ID" value="NLR74799.1"/>
    <property type="molecule type" value="Genomic_DNA"/>
</dbReference>
<dbReference type="Pfam" id="PF19583">
    <property type="entry name" value="ODP"/>
    <property type="match status" value="1"/>
</dbReference>